<dbReference type="STRING" id="318479.A0A0N4UJX4"/>
<evidence type="ECO:0000313" key="2">
    <source>
        <dbReference type="EMBL" id="VDN52140.1"/>
    </source>
</evidence>
<dbReference type="EMBL" id="UYYG01000046">
    <property type="protein sequence ID" value="VDN52140.1"/>
    <property type="molecule type" value="Genomic_DNA"/>
</dbReference>
<name>A0A0N4UJX4_DRAME</name>
<keyword evidence="4" id="KW-1185">Reference proteome</keyword>
<sequence>MNKMEEEMLASERLISIYKEASEDAEKQLKEITLDFEERGRLLAQMKIGKVIILKVESISYFSLHFCLVSLTDDEIAAMSPTAAAASLLIKSGVSLTGIYKEHCRVIAELEEAKLENKRIEGYLRELVDDIEHKAPLLAQQRFEFDKMTNICSNLTTQLETADEDKQRLLSSRDAIARELAYTRAELERCQRDNEDLNRQVRHLLHTIEIDKVSGRDADSPPISAEDRDILWSSIGQLQQANQKLMSDLRETKINQDKMVQEANSAEWVFKIFI</sequence>
<dbReference type="GO" id="GO:0005643">
    <property type="term" value="C:nuclear pore"/>
    <property type="evidence" value="ECO:0007669"/>
    <property type="project" value="TreeGrafter"/>
</dbReference>
<accession>A0A0N4UJX4</accession>
<reference evidence="2 4" key="2">
    <citation type="submission" date="2018-11" db="EMBL/GenBank/DDBJ databases">
        <authorList>
            <consortium name="Pathogen Informatics"/>
        </authorList>
    </citation>
    <scope>NUCLEOTIDE SEQUENCE [LARGE SCALE GENOMIC DNA]</scope>
</reference>
<organism evidence="3 5">
    <name type="scientific">Dracunculus medinensis</name>
    <name type="common">Guinea worm</name>
    <dbReference type="NCBI Taxonomy" id="318479"/>
    <lineage>
        <taxon>Eukaryota</taxon>
        <taxon>Metazoa</taxon>
        <taxon>Ecdysozoa</taxon>
        <taxon>Nematoda</taxon>
        <taxon>Chromadorea</taxon>
        <taxon>Rhabditida</taxon>
        <taxon>Spirurina</taxon>
        <taxon>Dracunculoidea</taxon>
        <taxon>Dracunculidae</taxon>
        <taxon>Dracunculus</taxon>
    </lineage>
</organism>
<evidence type="ECO:0000313" key="3">
    <source>
        <dbReference type="Proteomes" id="UP000038040"/>
    </source>
</evidence>
<dbReference type="WBParaSite" id="DME_0000798801-mRNA-1">
    <property type="protein sequence ID" value="DME_0000798801-mRNA-1"/>
    <property type="gene ID" value="DME_0000798801"/>
</dbReference>
<dbReference type="Proteomes" id="UP000038040">
    <property type="component" value="Unplaced"/>
</dbReference>
<dbReference type="GO" id="GO:0017056">
    <property type="term" value="F:structural constituent of nuclear pore"/>
    <property type="evidence" value="ECO:0007669"/>
    <property type="project" value="TreeGrafter"/>
</dbReference>
<gene>
    <name evidence="2" type="ORF">DME_LOCUS2113</name>
</gene>
<dbReference type="Proteomes" id="UP000274756">
    <property type="component" value="Unassembled WGS sequence"/>
</dbReference>
<dbReference type="OrthoDB" id="5874536at2759"/>
<dbReference type="PANTHER" id="PTHR18898:SF2">
    <property type="entry name" value="NUCLEOPROTEIN TPR"/>
    <property type="match status" value="1"/>
</dbReference>
<evidence type="ECO:0000313" key="5">
    <source>
        <dbReference type="WBParaSite" id="DME_0000798801-mRNA-1"/>
    </source>
</evidence>
<evidence type="ECO:0000256" key="1">
    <source>
        <dbReference type="SAM" id="Coils"/>
    </source>
</evidence>
<dbReference type="PANTHER" id="PTHR18898">
    <property type="entry name" value="NUCLEOPROTEIN TPR-RELATED"/>
    <property type="match status" value="1"/>
</dbReference>
<protein>
    <submittedName>
        <fullName evidence="5">HOOK domain-containing protein</fullName>
    </submittedName>
</protein>
<dbReference type="GO" id="GO:0006406">
    <property type="term" value="P:mRNA export from nucleus"/>
    <property type="evidence" value="ECO:0007669"/>
    <property type="project" value="TreeGrafter"/>
</dbReference>
<feature type="coiled-coil region" evidence="1">
    <location>
        <begin position="1"/>
        <end position="35"/>
    </location>
</feature>
<feature type="coiled-coil region" evidence="1">
    <location>
        <begin position="180"/>
        <end position="207"/>
    </location>
</feature>
<reference evidence="5" key="1">
    <citation type="submission" date="2017-02" db="UniProtKB">
        <authorList>
            <consortium name="WormBaseParasite"/>
        </authorList>
    </citation>
    <scope>IDENTIFICATION</scope>
</reference>
<evidence type="ECO:0000313" key="4">
    <source>
        <dbReference type="Proteomes" id="UP000274756"/>
    </source>
</evidence>
<dbReference type="AlphaFoldDB" id="A0A0N4UJX4"/>
<proteinExistence type="predicted"/>
<dbReference type="GO" id="GO:1901673">
    <property type="term" value="P:regulation of mitotic spindle assembly"/>
    <property type="evidence" value="ECO:0007669"/>
    <property type="project" value="TreeGrafter"/>
</dbReference>
<keyword evidence="1" id="KW-0175">Coiled coil</keyword>